<feature type="region of interest" description="Disordered" evidence="1">
    <location>
        <begin position="1"/>
        <end position="23"/>
    </location>
</feature>
<accession>A0A6A5BND1</accession>
<dbReference type="AlphaFoldDB" id="A0A6A5BND1"/>
<reference evidence="2 3" key="1">
    <citation type="journal article" date="2019" name="Sci. Rep.">
        <title>Nanopore sequencing improves the draft genome of the human pathogenic amoeba Naegleria fowleri.</title>
        <authorList>
            <person name="Liechti N."/>
            <person name="Schurch N."/>
            <person name="Bruggmann R."/>
            <person name="Wittwer M."/>
        </authorList>
    </citation>
    <scope>NUCLEOTIDE SEQUENCE [LARGE SCALE GENOMIC DNA]</scope>
    <source>
        <strain evidence="2 3">ATCC 30894</strain>
    </source>
</reference>
<dbReference type="Proteomes" id="UP000444721">
    <property type="component" value="Unassembled WGS sequence"/>
</dbReference>
<dbReference type="RefSeq" id="XP_044561169.1">
    <property type="nucleotide sequence ID" value="XM_044707760.1"/>
</dbReference>
<dbReference type="OrthoDB" id="10602026at2759"/>
<dbReference type="VEuPathDB" id="AmoebaDB:NF0066540"/>
<comment type="caution">
    <text evidence="2">The sequence shown here is derived from an EMBL/GenBank/DDBJ whole genome shotgun (WGS) entry which is preliminary data.</text>
</comment>
<proteinExistence type="predicted"/>
<evidence type="ECO:0000313" key="3">
    <source>
        <dbReference type="Proteomes" id="UP000444721"/>
    </source>
</evidence>
<dbReference type="GeneID" id="68111573"/>
<keyword evidence="3" id="KW-1185">Reference proteome</keyword>
<feature type="region of interest" description="Disordered" evidence="1">
    <location>
        <begin position="143"/>
        <end position="162"/>
    </location>
</feature>
<feature type="compositionally biased region" description="Polar residues" evidence="1">
    <location>
        <begin position="1"/>
        <end position="11"/>
    </location>
</feature>
<feature type="region of interest" description="Disordered" evidence="1">
    <location>
        <begin position="204"/>
        <end position="228"/>
    </location>
</feature>
<protein>
    <submittedName>
        <fullName evidence="2">Uncharacterized protein</fullName>
    </submittedName>
</protein>
<dbReference type="VEuPathDB" id="AmoebaDB:NfTy_084100"/>
<dbReference type="VEuPathDB" id="AmoebaDB:FDP41_004355"/>
<evidence type="ECO:0000256" key="1">
    <source>
        <dbReference type="SAM" id="MobiDB-lite"/>
    </source>
</evidence>
<dbReference type="EMBL" id="VFQX01000037">
    <property type="protein sequence ID" value="KAF0976456.1"/>
    <property type="molecule type" value="Genomic_DNA"/>
</dbReference>
<gene>
    <name evidence="2" type="ORF">FDP41_004355</name>
</gene>
<feature type="compositionally biased region" description="Low complexity" evidence="1">
    <location>
        <begin position="146"/>
        <end position="162"/>
    </location>
</feature>
<sequence length="635" mass="71350">MSEPPSSSFPTSVDPDELTNKSSNATILEIGKRIEKEKHQQDSYHPELNHFTTDLMNSSCCMVVVHHNSIDEQAAAVIELLHEVAQQEEPQFKTMAMILLDDEMNGQAAASHTTTTTTTDWNESIVQLLSSYPRDGSLGYGWVKPTSKSPHHQSLSSSVPSFPTSPLLSSLTSSSSMSSCNSTPTSSSNTSSILSSFIITNSSSTSLSSSPHDNVEQQSHHHQQQQQQRLWNALQTYLPQISLRKPHTSRLIATISELARLEEAESLRMNLPITSSVFDNGVKKPECIVKPLFTSVDDWKAIEREFSDILNLALPSHDNSCSDDCNHDRTDLPIEAQLKTELNRLLMDFEEFLCLLPPIVQCLCDRSQLHCCICGCTNYGFARDLILRHQQVDRELCHSNEILLLPSFSSTLKGKKLIAEKKKEMKMDLLKKQQQRPENLHSMIMPQFFLHPSSLLSSIAQTGSFGALSVTDSSIMKAATESGLQSSSMNPVLSIPSTFCCGVTFEIFFRVFTEKRHPRLQDFFNIQELLKIKRDWFCEKQDNAAKDDDSYKEGCYKALMSRGLGKHVNNIFEAKQGDFVQFWRVNGTGHSVIFMGLKEDEITFEYWSSQRSTNGVGFNTESLSGVERFHIVRLV</sequence>
<organism evidence="2 3">
    <name type="scientific">Naegleria fowleri</name>
    <name type="common">Brain eating amoeba</name>
    <dbReference type="NCBI Taxonomy" id="5763"/>
    <lineage>
        <taxon>Eukaryota</taxon>
        <taxon>Discoba</taxon>
        <taxon>Heterolobosea</taxon>
        <taxon>Tetramitia</taxon>
        <taxon>Eutetramitia</taxon>
        <taxon>Vahlkampfiidae</taxon>
        <taxon>Naegleria</taxon>
    </lineage>
</organism>
<evidence type="ECO:0000313" key="2">
    <source>
        <dbReference type="EMBL" id="KAF0976456.1"/>
    </source>
</evidence>
<name>A0A6A5BND1_NAEFO</name>